<keyword evidence="3" id="KW-1185">Reference proteome</keyword>
<sequence>MSAPALSFPASAGPTSAPSSLRRVAAQPVGHFLELAEPAPRAALGLFQGVFGLGAHVRGPP</sequence>
<reference evidence="2 3" key="1">
    <citation type="submission" date="2016-11" db="EMBL/GenBank/DDBJ databases">
        <authorList>
            <person name="Jaros S."/>
            <person name="Januszkiewicz K."/>
            <person name="Wedrychowicz H."/>
        </authorList>
    </citation>
    <scope>NUCLEOTIDE SEQUENCE [LARGE SCALE GENOMIC DNA]</scope>
    <source>
        <strain evidence="2 3">DSM 19436</strain>
    </source>
</reference>
<dbReference type="STRING" id="1122133.SAMN02745157_0671"/>
<protein>
    <submittedName>
        <fullName evidence="2">Uncharacterized protein</fullName>
    </submittedName>
</protein>
<dbReference type="Proteomes" id="UP000184485">
    <property type="component" value="Unassembled WGS sequence"/>
</dbReference>
<proteinExistence type="predicted"/>
<feature type="region of interest" description="Disordered" evidence="1">
    <location>
        <begin position="1"/>
        <end position="20"/>
    </location>
</feature>
<dbReference type="AlphaFoldDB" id="A0A1M4VCX9"/>
<name>A0A1M4VCX9_9HYPH</name>
<evidence type="ECO:0000313" key="2">
    <source>
        <dbReference type="EMBL" id="SHE66773.1"/>
    </source>
</evidence>
<evidence type="ECO:0000313" key="3">
    <source>
        <dbReference type="Proteomes" id="UP000184485"/>
    </source>
</evidence>
<accession>A0A1M4VCX9</accession>
<dbReference type="EMBL" id="FQUP01000001">
    <property type="protein sequence ID" value="SHE66773.1"/>
    <property type="molecule type" value="Genomic_DNA"/>
</dbReference>
<gene>
    <name evidence="2" type="ORF">SAMN02745157_0671</name>
</gene>
<evidence type="ECO:0000256" key="1">
    <source>
        <dbReference type="SAM" id="MobiDB-lite"/>
    </source>
</evidence>
<feature type="compositionally biased region" description="Low complexity" evidence="1">
    <location>
        <begin position="7"/>
        <end position="20"/>
    </location>
</feature>
<organism evidence="2 3">
    <name type="scientific">Kaistia soli DSM 19436</name>
    <dbReference type="NCBI Taxonomy" id="1122133"/>
    <lineage>
        <taxon>Bacteria</taxon>
        <taxon>Pseudomonadati</taxon>
        <taxon>Pseudomonadota</taxon>
        <taxon>Alphaproteobacteria</taxon>
        <taxon>Hyphomicrobiales</taxon>
        <taxon>Kaistiaceae</taxon>
        <taxon>Kaistia</taxon>
    </lineage>
</organism>